<dbReference type="EMBL" id="LN650648">
    <property type="protein sequence ID" value="CEI72264.1"/>
    <property type="molecule type" value="Genomic_DNA"/>
</dbReference>
<feature type="domain" description="Flagellar basal body rod protein N-terminal" evidence="5">
    <location>
        <begin position="5"/>
        <end position="35"/>
    </location>
</feature>
<evidence type="ECO:0000259" key="5">
    <source>
        <dbReference type="Pfam" id="PF00460"/>
    </source>
</evidence>
<sequence>MLRSMYSGISGMKANQTKMDVVGNNVANVGTSAFKKESARFSDALNQTFLYASAPGGVIGGVNPGQVGIGTKVSGIFKNMIQGPIQPTGRPTDLAMDGDGFFTVQTGVNQYAYTRDGSFSLDLNGNLVTADGYKVLGEDGNPIEIPKAVDANGNPAPDGAKNVKKVLSFNIDKEGKISYLLEDGTKMPLVDKNGNIVKGTQQKLKIAVFQNPEGLKLLGGNLYSESANSGQPLKTAVHGQINQGAIEMSNVDLSEEFTEMIVTTRAFQASSKVITTSDELLQEIINLKR</sequence>
<keyword evidence="9" id="KW-1185">Reference proteome</keyword>
<dbReference type="InterPro" id="IPR001444">
    <property type="entry name" value="Flag_bb_rod_N"/>
</dbReference>
<dbReference type="SUPFAM" id="SSF117143">
    <property type="entry name" value="Flagellar hook protein flgE"/>
    <property type="match status" value="1"/>
</dbReference>
<protein>
    <recommendedName>
        <fullName evidence="4">Flagellar hook protein FlgE</fullName>
    </recommendedName>
</protein>
<organism evidence="8 9">
    <name type="scientific">Romboutsia hominis</name>
    <dbReference type="NCBI Taxonomy" id="1507512"/>
    <lineage>
        <taxon>Bacteria</taxon>
        <taxon>Bacillati</taxon>
        <taxon>Bacillota</taxon>
        <taxon>Clostridia</taxon>
        <taxon>Peptostreptococcales</taxon>
        <taxon>Peptostreptococcaceae</taxon>
        <taxon>Romboutsia</taxon>
    </lineage>
</organism>
<dbReference type="Pfam" id="PF22692">
    <property type="entry name" value="LlgE_F_G_D1"/>
    <property type="match status" value="1"/>
</dbReference>
<proteinExistence type="inferred from homology"/>
<dbReference type="InterPro" id="IPR020013">
    <property type="entry name" value="Flagellar_FlgE/F/G"/>
</dbReference>
<dbReference type="PANTHER" id="PTHR30435">
    <property type="entry name" value="FLAGELLAR PROTEIN"/>
    <property type="match status" value="1"/>
</dbReference>
<keyword evidence="3 4" id="KW-0975">Bacterial flagellum</keyword>
<keyword evidence="8" id="KW-0969">Cilium</keyword>
<dbReference type="GO" id="GO:0005829">
    <property type="term" value="C:cytosol"/>
    <property type="evidence" value="ECO:0007669"/>
    <property type="project" value="TreeGrafter"/>
</dbReference>
<dbReference type="GO" id="GO:0009424">
    <property type="term" value="C:bacterial-type flagellum hook"/>
    <property type="evidence" value="ECO:0007669"/>
    <property type="project" value="TreeGrafter"/>
</dbReference>
<evidence type="ECO:0000256" key="2">
    <source>
        <dbReference type="ARBA" id="ARBA00009677"/>
    </source>
</evidence>
<dbReference type="AlphaFoldDB" id="A0A2P2BTG7"/>
<evidence type="ECO:0000256" key="1">
    <source>
        <dbReference type="ARBA" id="ARBA00004117"/>
    </source>
</evidence>
<accession>A0A2P2BTG7</accession>
<name>A0A2P2BTG7_9FIRM</name>
<evidence type="ECO:0000259" key="7">
    <source>
        <dbReference type="Pfam" id="PF22692"/>
    </source>
</evidence>
<comment type="similarity">
    <text evidence="2 4">Belongs to the flagella basal body rod proteins family.</text>
</comment>
<dbReference type="InterPro" id="IPR053967">
    <property type="entry name" value="LlgE_F_G-like_D1"/>
</dbReference>
<gene>
    <name evidence="8" type="ORF">FRIFI_0719</name>
</gene>
<comment type="subcellular location">
    <subcellularLocation>
        <location evidence="1 4">Bacterial flagellum basal body</location>
    </subcellularLocation>
</comment>
<evidence type="ECO:0000256" key="4">
    <source>
        <dbReference type="RuleBase" id="RU362116"/>
    </source>
</evidence>
<evidence type="ECO:0000259" key="6">
    <source>
        <dbReference type="Pfam" id="PF06429"/>
    </source>
</evidence>
<dbReference type="GO" id="GO:0071978">
    <property type="term" value="P:bacterial-type flagellum-dependent swarming motility"/>
    <property type="evidence" value="ECO:0007669"/>
    <property type="project" value="TreeGrafter"/>
</dbReference>
<comment type="function">
    <text evidence="4">A flexible structure which links the flagellar filament to the drive apparatus in the basal body.</text>
</comment>
<evidence type="ECO:0000313" key="8">
    <source>
        <dbReference type="EMBL" id="CEI72264.1"/>
    </source>
</evidence>
<dbReference type="Proteomes" id="UP000245695">
    <property type="component" value="Chromosome 1"/>
</dbReference>
<keyword evidence="8" id="KW-0282">Flagellum</keyword>
<feature type="domain" description="Flagellar hook protein FlgE/F/G-like D1" evidence="7">
    <location>
        <begin position="95"/>
        <end position="179"/>
    </location>
</feature>
<dbReference type="RefSeq" id="WP_166505001.1">
    <property type="nucleotide sequence ID" value="NZ_JAKNTL010000007.1"/>
</dbReference>
<dbReference type="KEGG" id="rhom:FRIFI_0719"/>
<dbReference type="PANTHER" id="PTHR30435:SF1">
    <property type="entry name" value="FLAGELLAR HOOK PROTEIN FLGE"/>
    <property type="match status" value="1"/>
</dbReference>
<dbReference type="InterPro" id="IPR010930">
    <property type="entry name" value="Flg_bb/hook_C_dom"/>
</dbReference>
<dbReference type="Pfam" id="PF00460">
    <property type="entry name" value="Flg_bb_rod"/>
    <property type="match status" value="1"/>
</dbReference>
<evidence type="ECO:0000256" key="3">
    <source>
        <dbReference type="ARBA" id="ARBA00023143"/>
    </source>
</evidence>
<dbReference type="GO" id="GO:0009425">
    <property type="term" value="C:bacterial-type flagellum basal body"/>
    <property type="evidence" value="ECO:0007669"/>
    <property type="project" value="UniProtKB-SubCell"/>
</dbReference>
<dbReference type="Pfam" id="PF06429">
    <property type="entry name" value="Flg_bbr_C"/>
    <property type="match status" value="1"/>
</dbReference>
<reference evidence="8 9" key="1">
    <citation type="submission" date="2014-09" db="EMBL/GenBank/DDBJ databases">
        <authorList>
            <person name="Hornung B.V."/>
        </authorList>
    </citation>
    <scope>NUCLEOTIDE SEQUENCE [LARGE SCALE GENOMIC DNA]</scope>
    <source>
        <strain evidence="8 9">FRIFI</strain>
    </source>
</reference>
<feature type="domain" description="Flagellar basal-body/hook protein C-terminal" evidence="6">
    <location>
        <begin position="243"/>
        <end position="287"/>
    </location>
</feature>
<evidence type="ECO:0000313" key="9">
    <source>
        <dbReference type="Proteomes" id="UP000245695"/>
    </source>
</evidence>
<dbReference type="InterPro" id="IPR037925">
    <property type="entry name" value="FlgE/F/G-like"/>
</dbReference>
<dbReference type="NCBIfam" id="TIGR03506">
    <property type="entry name" value="FlgEFG_subfam"/>
    <property type="match status" value="2"/>
</dbReference>
<keyword evidence="8" id="KW-0966">Cell projection</keyword>